<dbReference type="NCBIfam" id="TIGR02563">
    <property type="entry name" value="cas_Csy4"/>
    <property type="match status" value="1"/>
</dbReference>
<dbReference type="KEGG" id="dko:I596_1759"/>
<protein>
    <submittedName>
        <fullName evidence="1">CRISPR-associated protein, Csy4 family</fullName>
    </submittedName>
</protein>
<gene>
    <name evidence="1" type="ORF">I596_1759</name>
</gene>
<reference evidence="1 2" key="1">
    <citation type="submission" date="2016-04" db="EMBL/GenBank/DDBJ databases">
        <title>Complete genome sequence of Dokdonella koreensis DS-123T.</title>
        <authorList>
            <person name="Kim J.F."/>
            <person name="Lee H."/>
            <person name="Kwak M.-J."/>
        </authorList>
    </citation>
    <scope>NUCLEOTIDE SEQUENCE [LARGE SCALE GENOMIC DNA]</scope>
    <source>
        <strain evidence="1 2">DS-123</strain>
    </source>
</reference>
<proteinExistence type="predicted"/>
<dbReference type="OrthoDB" id="259831at2"/>
<accession>A0A160DVH7</accession>
<dbReference type="Proteomes" id="UP000076830">
    <property type="component" value="Chromosome"/>
</dbReference>
<dbReference type="PATRIC" id="fig|1300342.3.peg.1717"/>
<dbReference type="AlphaFoldDB" id="A0A160DVH7"/>
<dbReference type="InterPro" id="IPR042564">
    <property type="entry name" value="CRISPR-Cas6/Csy4_sf"/>
</dbReference>
<dbReference type="Pfam" id="PF09618">
    <property type="entry name" value="Cas_Csy4"/>
    <property type="match status" value="1"/>
</dbReference>
<dbReference type="GO" id="GO:0043571">
    <property type="term" value="P:maintenance of CRISPR repeat elements"/>
    <property type="evidence" value="ECO:0007669"/>
    <property type="project" value="InterPro"/>
</dbReference>
<dbReference type="RefSeq" id="WP_067646245.1">
    <property type="nucleotide sequence ID" value="NZ_CP015249.1"/>
</dbReference>
<dbReference type="Gene3D" id="3.30.70.2540">
    <property type="entry name" value="CRISPR-associated endoribonuclease Cas6/Csy4"/>
    <property type="match status" value="1"/>
</dbReference>
<keyword evidence="2" id="KW-1185">Reference proteome</keyword>
<dbReference type="CDD" id="cd09739">
    <property type="entry name" value="Cas6_I-F"/>
    <property type="match status" value="1"/>
</dbReference>
<name>A0A160DVH7_9GAMM</name>
<evidence type="ECO:0000313" key="1">
    <source>
        <dbReference type="EMBL" id="ANB17783.1"/>
    </source>
</evidence>
<dbReference type="EMBL" id="CP015249">
    <property type="protein sequence ID" value="ANB17783.1"/>
    <property type="molecule type" value="Genomic_DNA"/>
</dbReference>
<evidence type="ECO:0000313" key="2">
    <source>
        <dbReference type="Proteomes" id="UP000076830"/>
    </source>
</evidence>
<sequence length="188" mass="21156">MDHYIDLTIRPDPEFPAHQLMSALYAKLHRALVNLYTDCIGVSFPGFNTTPVSIGMHLRLHGSLSSLRTLMETNWLLGMRDHASVTDIQAIPGGAGHRRVFRVQAQSSPERLRRRAMRRHGLSEDDARARIPEAAGRTLKLPFVQLSSRSTGQLSFPLFIEHGPIEQQPVSGRFNSYGLSREATIPWF</sequence>
<dbReference type="GO" id="GO:0004519">
    <property type="term" value="F:endonuclease activity"/>
    <property type="evidence" value="ECO:0007669"/>
    <property type="project" value="InterPro"/>
</dbReference>
<dbReference type="STRING" id="1300342.I596_1759"/>
<dbReference type="InterPro" id="IPR013396">
    <property type="entry name" value="CRISPR-assoc_prot_Csy4"/>
</dbReference>
<organism evidence="1 2">
    <name type="scientific">Dokdonella koreensis DS-123</name>
    <dbReference type="NCBI Taxonomy" id="1300342"/>
    <lineage>
        <taxon>Bacteria</taxon>
        <taxon>Pseudomonadati</taxon>
        <taxon>Pseudomonadota</taxon>
        <taxon>Gammaproteobacteria</taxon>
        <taxon>Lysobacterales</taxon>
        <taxon>Rhodanobacteraceae</taxon>
        <taxon>Dokdonella</taxon>
    </lineage>
</organism>